<feature type="chain" id="PRO_5020235408" description="C-type lectin domain-containing protein" evidence="2">
    <location>
        <begin position="22"/>
        <end position="417"/>
    </location>
</feature>
<sequence length="417" mass="44530">MKLTLTSLLAVAFTGEDGALGRTRSPPPSARRRVRIPWPEPSPAASPTPVPSPPPEPSPTPALSRPPSPSPPPRPDFGHRPATDLRRLVCEACYAVPVSHFRLSRIEECIEITVSSLVSYQEIFCDFTAWSASLTQNGAWIGAIGSGRNSTSWHWAGEAEHAPEDRHNIYKFEGRELNSRRRAPRVCECSGGGGARLGREVGEEDESRQCRQNRWKEEGARKLGAMKTLVFIVRALSLPCFQNSRTDRKSTNLLKKNPWDVVACFPRLPSIAPTTAFRILTTTSGLKGGIWCAEERHFATVLGERWIGIFIEPRPSASRRASSPAPAPPPSPAPSPPTSLSHSPPAPSPPAPSPPEPSPLTSSPPASFPPPPPPPLSPVVLPPPAGTAPASAKSSAARNGFTVAAAAVPALAALAFL</sequence>
<accession>A0A4P9WF00</accession>
<feature type="signal peptide" evidence="2">
    <location>
        <begin position="1"/>
        <end position="21"/>
    </location>
</feature>
<dbReference type="EMBL" id="KZ995126">
    <property type="protein sequence ID" value="RKO91309.1"/>
    <property type="molecule type" value="Genomic_DNA"/>
</dbReference>
<keyword evidence="2" id="KW-0732">Signal</keyword>
<reference evidence="4" key="1">
    <citation type="journal article" date="2018" name="Nat. Microbiol.">
        <title>Leveraging single-cell genomics to expand the fungal tree of life.</title>
        <authorList>
            <person name="Ahrendt S.R."/>
            <person name="Quandt C.A."/>
            <person name="Ciobanu D."/>
            <person name="Clum A."/>
            <person name="Salamov A."/>
            <person name="Andreopoulos B."/>
            <person name="Cheng J.F."/>
            <person name="Woyke T."/>
            <person name="Pelin A."/>
            <person name="Henrissat B."/>
            <person name="Reynolds N.K."/>
            <person name="Benny G.L."/>
            <person name="Smith M.E."/>
            <person name="James T.Y."/>
            <person name="Grigoriev I.V."/>
        </authorList>
    </citation>
    <scope>NUCLEOTIDE SEQUENCE [LARGE SCALE GENOMIC DNA]</scope>
</reference>
<evidence type="ECO:0000256" key="2">
    <source>
        <dbReference type="SAM" id="SignalP"/>
    </source>
</evidence>
<organism evidence="3 4">
    <name type="scientific">Blyttiomyces helicus</name>
    <dbReference type="NCBI Taxonomy" id="388810"/>
    <lineage>
        <taxon>Eukaryota</taxon>
        <taxon>Fungi</taxon>
        <taxon>Fungi incertae sedis</taxon>
        <taxon>Chytridiomycota</taxon>
        <taxon>Chytridiomycota incertae sedis</taxon>
        <taxon>Chytridiomycetes</taxon>
        <taxon>Chytridiomycetes incertae sedis</taxon>
        <taxon>Blyttiomyces</taxon>
    </lineage>
</organism>
<proteinExistence type="predicted"/>
<evidence type="ECO:0000313" key="3">
    <source>
        <dbReference type="EMBL" id="RKO91309.1"/>
    </source>
</evidence>
<evidence type="ECO:0000313" key="4">
    <source>
        <dbReference type="Proteomes" id="UP000269721"/>
    </source>
</evidence>
<evidence type="ECO:0000256" key="1">
    <source>
        <dbReference type="SAM" id="MobiDB-lite"/>
    </source>
</evidence>
<dbReference type="Proteomes" id="UP000269721">
    <property type="component" value="Unassembled WGS sequence"/>
</dbReference>
<evidence type="ECO:0008006" key="5">
    <source>
        <dbReference type="Google" id="ProtNLM"/>
    </source>
</evidence>
<gene>
    <name evidence="3" type="ORF">BDK51DRAFT_46873</name>
</gene>
<feature type="compositionally biased region" description="Pro residues" evidence="1">
    <location>
        <begin position="325"/>
        <end position="337"/>
    </location>
</feature>
<feature type="region of interest" description="Disordered" evidence="1">
    <location>
        <begin position="12"/>
        <end position="80"/>
    </location>
</feature>
<feature type="region of interest" description="Disordered" evidence="1">
    <location>
        <begin position="317"/>
        <end position="397"/>
    </location>
</feature>
<feature type="compositionally biased region" description="Pro residues" evidence="1">
    <location>
        <begin position="366"/>
        <end position="386"/>
    </location>
</feature>
<feature type="compositionally biased region" description="Pro residues" evidence="1">
    <location>
        <begin position="38"/>
        <end position="75"/>
    </location>
</feature>
<name>A0A4P9WF00_9FUNG</name>
<protein>
    <recommendedName>
        <fullName evidence="5">C-type lectin domain-containing protein</fullName>
    </recommendedName>
</protein>
<keyword evidence="4" id="KW-1185">Reference proteome</keyword>
<dbReference type="AlphaFoldDB" id="A0A4P9WF00"/>
<feature type="compositionally biased region" description="Pro residues" evidence="1">
    <location>
        <begin position="344"/>
        <end position="358"/>
    </location>
</feature>